<feature type="region of interest" description="Disordered" evidence="1">
    <location>
        <begin position="65"/>
        <end position="147"/>
    </location>
</feature>
<dbReference type="Proteomes" id="UP000478183">
    <property type="component" value="Unassembled WGS sequence"/>
</dbReference>
<feature type="compositionally biased region" description="Basic and acidic residues" evidence="1">
    <location>
        <begin position="86"/>
        <end position="106"/>
    </location>
</feature>
<comment type="caution">
    <text evidence="2">The sequence shown here is derived from an EMBL/GenBank/DDBJ whole genome shotgun (WGS) entry which is preliminary data.</text>
</comment>
<proteinExistence type="predicted"/>
<accession>A0A6L6J9H2</accession>
<evidence type="ECO:0000313" key="3">
    <source>
        <dbReference type="Proteomes" id="UP000478183"/>
    </source>
</evidence>
<reference evidence="2 3" key="1">
    <citation type="submission" date="2019-11" db="EMBL/GenBank/DDBJ databases">
        <authorList>
            <person name="Dong K."/>
        </authorList>
    </citation>
    <scope>NUCLEOTIDE SEQUENCE [LARGE SCALE GENOMIC DNA]</scope>
    <source>
        <strain evidence="2 3">NBRC 111993</strain>
    </source>
</reference>
<evidence type="ECO:0000313" key="2">
    <source>
        <dbReference type="EMBL" id="MTH77795.1"/>
    </source>
</evidence>
<protein>
    <submittedName>
        <fullName evidence="2">Uncharacterized protein</fullName>
    </submittedName>
</protein>
<keyword evidence="3" id="KW-1185">Reference proteome</keyword>
<feature type="compositionally biased region" description="Basic residues" evidence="1">
    <location>
        <begin position="132"/>
        <end position="147"/>
    </location>
</feature>
<evidence type="ECO:0000256" key="1">
    <source>
        <dbReference type="SAM" id="MobiDB-lite"/>
    </source>
</evidence>
<name>A0A6L6J9H2_9RHOB</name>
<dbReference type="RefSeq" id="WP_155095155.1">
    <property type="nucleotide sequence ID" value="NZ_WMIE01000003.1"/>
</dbReference>
<dbReference type="AlphaFoldDB" id="A0A6L6J9H2"/>
<organism evidence="2 3">
    <name type="scientific">Paracoccus aestuariivivens</name>
    <dbReference type="NCBI Taxonomy" id="1820333"/>
    <lineage>
        <taxon>Bacteria</taxon>
        <taxon>Pseudomonadati</taxon>
        <taxon>Pseudomonadota</taxon>
        <taxon>Alphaproteobacteria</taxon>
        <taxon>Rhodobacterales</taxon>
        <taxon>Paracoccaceae</taxon>
        <taxon>Paracoccus</taxon>
    </lineage>
</organism>
<feature type="compositionally biased region" description="Basic and acidic residues" evidence="1">
    <location>
        <begin position="114"/>
        <end position="131"/>
    </location>
</feature>
<gene>
    <name evidence="2" type="ORF">GL286_08665</name>
</gene>
<dbReference type="EMBL" id="WMIE01000003">
    <property type="protein sequence ID" value="MTH77795.1"/>
    <property type="molecule type" value="Genomic_DNA"/>
</dbReference>
<sequence>MKDTIEARSATPTEPAALKTLNNAALNSLVKELRAKKTQATDAGTKKVLSQELRLAVDEKMSRLATKPTKKNKTAKANGDAGNVALKDKPAKAEKTSQIDKIEEKRRKLAAQTEKLEEKRRKLEEKAEKQRVRNGAKVVRKVKSGTD</sequence>